<evidence type="ECO:0000259" key="8">
    <source>
        <dbReference type="PROSITE" id="PS50255"/>
    </source>
</evidence>
<dbReference type="InterPro" id="IPR010960">
    <property type="entry name" value="Flavocytochrome_c"/>
</dbReference>
<dbReference type="PROSITE" id="PS00191">
    <property type="entry name" value="CYTOCHROME_B5_1"/>
    <property type="match status" value="1"/>
</dbReference>
<dbReference type="GO" id="GO:0016491">
    <property type="term" value="F:oxidoreductase activity"/>
    <property type="evidence" value="ECO:0007669"/>
    <property type="project" value="UniProtKB-KW"/>
</dbReference>
<evidence type="ECO:0000256" key="6">
    <source>
        <dbReference type="ARBA" id="ARBA00023002"/>
    </source>
</evidence>
<keyword evidence="7" id="KW-0408">Iron</keyword>
<dbReference type="InterPro" id="IPR018506">
    <property type="entry name" value="Cyt_B5_heme-BS"/>
</dbReference>
<dbReference type="RefSeq" id="XP_031025084.1">
    <property type="nucleotide sequence ID" value="XM_031168908.1"/>
</dbReference>
<dbReference type="PROSITE" id="PS50255">
    <property type="entry name" value="CYTOCHROME_B5_2"/>
    <property type="match status" value="1"/>
</dbReference>
<dbReference type="NCBIfam" id="TIGR01813">
    <property type="entry name" value="flavo_cyto_c"/>
    <property type="match status" value="1"/>
</dbReference>
<dbReference type="AlphaFoldDB" id="A0A507BYC9"/>
<keyword evidence="4" id="KW-0479">Metal-binding</keyword>
<dbReference type="OrthoDB" id="10252157at2759"/>
<evidence type="ECO:0000313" key="10">
    <source>
        <dbReference type="Proteomes" id="UP000319731"/>
    </source>
</evidence>
<dbReference type="GO" id="GO:0046872">
    <property type="term" value="F:metal ion binding"/>
    <property type="evidence" value="ECO:0007669"/>
    <property type="project" value="UniProtKB-KW"/>
</dbReference>
<dbReference type="Proteomes" id="UP000319731">
    <property type="component" value="Unassembled WGS sequence"/>
</dbReference>
<proteinExistence type="predicted"/>
<sequence>MSNNVIVVGGGLTGLSAAHTVLERGGSVVLVDKNSFLGGNSTKATSGMNGTLTSTQIKLGIPDSPAIFYEDSAKSARDLITPALTKVLTYNSGSAVEWVQEKFGVDLSLVSRLGGHSQPRTHRGKEKFPGMTITYALMEKLEDLAVSMPNRVRIVKKAKVEKLVQDDKGTVIGVEFTDETGAKKIEYGPVILSTGGYAADFTETSLIKKYRPELMHLPTTNGEHSTGDGIKMTEAIGGAAIHMEKIQVHPTGLVDPLEPDAKVKFLAAEALRGVGGLLLTADGVRFCDELGHRDYVTGEMWKNKGPFRLVLNSKGANEIIWHCKHYQGRGLMKHFKTGAALASEMGITSSTLDATFKKYNGIATSKNDPYGKKFFHNLPFDMNDEFYVAIVTPVLHFTMGGIKINEHSEVLNSAGQKIKGLFASGECAGGVHGANRLGGSSLLGCVVYGRVSGDTASSYLMEQLAAGTAARRVAGVAGHLGGPSITINHQGLNLSINFDGAAPSISTGAVAAAPAAAAAAPAAAPAKAAMKEYTAAEIAQHSTEKDCWVSVNGRVLNVTNFLKDHPGGKKAIMIYAGRDATEEFNMMHAETVIDKYAPETVIGTTNKH</sequence>
<dbReference type="EMBL" id="QEAO01000014">
    <property type="protein sequence ID" value="TPX34320.1"/>
    <property type="molecule type" value="Genomic_DNA"/>
</dbReference>
<feature type="domain" description="Cytochrome b5 heme-binding" evidence="8">
    <location>
        <begin position="530"/>
        <end position="606"/>
    </location>
</feature>
<dbReference type="InterPro" id="IPR001199">
    <property type="entry name" value="Cyt_B5-like_heme/steroid-bd"/>
</dbReference>
<dbReference type="Gene3D" id="3.10.120.10">
    <property type="entry name" value="Cytochrome b5-like heme/steroid binding domain"/>
    <property type="match status" value="1"/>
</dbReference>
<dbReference type="STRING" id="1806994.A0A507BYC9"/>
<evidence type="ECO:0000256" key="1">
    <source>
        <dbReference type="ARBA" id="ARBA00001974"/>
    </source>
</evidence>
<reference evidence="9 10" key="1">
    <citation type="journal article" date="2019" name="Sci. Rep.">
        <title>Comparative genomics of chytrid fungi reveal insights into the obligate biotrophic and pathogenic lifestyle of Synchytrium endobioticum.</title>
        <authorList>
            <person name="van de Vossenberg B.T.L.H."/>
            <person name="Warris S."/>
            <person name="Nguyen H.D.T."/>
            <person name="van Gent-Pelzer M.P.E."/>
            <person name="Joly D.L."/>
            <person name="van de Geest H.C."/>
            <person name="Bonants P.J.M."/>
            <person name="Smith D.S."/>
            <person name="Levesque C.A."/>
            <person name="van der Lee T.A.J."/>
        </authorList>
    </citation>
    <scope>NUCLEOTIDE SEQUENCE [LARGE SCALE GENOMIC DNA]</scope>
    <source>
        <strain evidence="9 10">JEL517</strain>
    </source>
</reference>
<evidence type="ECO:0000256" key="2">
    <source>
        <dbReference type="ARBA" id="ARBA00022617"/>
    </source>
</evidence>
<protein>
    <recommendedName>
        <fullName evidence="8">Cytochrome b5 heme-binding domain-containing protein</fullName>
    </recommendedName>
</protein>
<dbReference type="SUPFAM" id="SSF56425">
    <property type="entry name" value="Succinate dehydrogenase/fumarate reductase flavoprotein, catalytic domain"/>
    <property type="match status" value="1"/>
</dbReference>
<keyword evidence="3" id="KW-0285">Flavoprotein</keyword>
<dbReference type="Gene3D" id="3.50.50.60">
    <property type="entry name" value="FAD/NAD(P)-binding domain"/>
    <property type="match status" value="1"/>
</dbReference>
<dbReference type="PANTHER" id="PTHR43400:SF1">
    <property type="entry name" value="FUMARATE REDUCTASE"/>
    <property type="match status" value="1"/>
</dbReference>
<evidence type="ECO:0000313" key="9">
    <source>
        <dbReference type="EMBL" id="TPX34320.1"/>
    </source>
</evidence>
<evidence type="ECO:0000256" key="3">
    <source>
        <dbReference type="ARBA" id="ARBA00022630"/>
    </source>
</evidence>
<dbReference type="InterPro" id="IPR036400">
    <property type="entry name" value="Cyt_B5-like_heme/steroid_sf"/>
</dbReference>
<dbReference type="GeneID" id="42004205"/>
<dbReference type="SMART" id="SM01117">
    <property type="entry name" value="Cyt-b5"/>
    <property type="match status" value="1"/>
</dbReference>
<dbReference type="InterPro" id="IPR003953">
    <property type="entry name" value="FAD-dep_OxRdtase_2_FAD-bd"/>
</dbReference>
<evidence type="ECO:0000256" key="4">
    <source>
        <dbReference type="ARBA" id="ARBA00022723"/>
    </source>
</evidence>
<dbReference type="InterPro" id="IPR050315">
    <property type="entry name" value="FAD-oxidoreductase_2"/>
</dbReference>
<dbReference type="PRINTS" id="PR00363">
    <property type="entry name" value="CYTOCHROMEB5"/>
</dbReference>
<evidence type="ECO:0000256" key="7">
    <source>
        <dbReference type="ARBA" id="ARBA00023004"/>
    </source>
</evidence>
<dbReference type="PANTHER" id="PTHR43400">
    <property type="entry name" value="FUMARATE REDUCTASE"/>
    <property type="match status" value="1"/>
</dbReference>
<accession>A0A507BYC9</accession>
<keyword evidence="6" id="KW-0560">Oxidoreductase</keyword>
<dbReference type="SUPFAM" id="SSF55856">
    <property type="entry name" value="Cytochrome b5-like heme/steroid binding domain"/>
    <property type="match status" value="1"/>
</dbReference>
<dbReference type="GO" id="GO:0020037">
    <property type="term" value="F:heme binding"/>
    <property type="evidence" value="ECO:0007669"/>
    <property type="project" value="InterPro"/>
</dbReference>
<gene>
    <name evidence="9" type="ORF">SmJEL517_g02980</name>
</gene>
<dbReference type="SUPFAM" id="SSF51905">
    <property type="entry name" value="FAD/NAD(P)-binding domain"/>
    <property type="match status" value="1"/>
</dbReference>
<dbReference type="Gene3D" id="3.90.700.10">
    <property type="entry name" value="Succinate dehydrogenase/fumarate reductase flavoprotein, catalytic domain"/>
    <property type="match status" value="1"/>
</dbReference>
<organism evidence="9 10">
    <name type="scientific">Synchytrium microbalum</name>
    <dbReference type="NCBI Taxonomy" id="1806994"/>
    <lineage>
        <taxon>Eukaryota</taxon>
        <taxon>Fungi</taxon>
        <taxon>Fungi incertae sedis</taxon>
        <taxon>Chytridiomycota</taxon>
        <taxon>Chytridiomycota incertae sedis</taxon>
        <taxon>Chytridiomycetes</taxon>
        <taxon>Synchytriales</taxon>
        <taxon>Synchytriaceae</taxon>
        <taxon>Synchytrium</taxon>
    </lineage>
</organism>
<dbReference type="Pfam" id="PF00890">
    <property type="entry name" value="FAD_binding_2"/>
    <property type="match status" value="1"/>
</dbReference>
<dbReference type="GO" id="GO:0010181">
    <property type="term" value="F:FMN binding"/>
    <property type="evidence" value="ECO:0007669"/>
    <property type="project" value="InterPro"/>
</dbReference>
<dbReference type="InterPro" id="IPR036188">
    <property type="entry name" value="FAD/NAD-bd_sf"/>
</dbReference>
<name>A0A507BYC9_9FUNG</name>
<comment type="caution">
    <text evidence="9">The sequence shown here is derived from an EMBL/GenBank/DDBJ whole genome shotgun (WGS) entry which is preliminary data.</text>
</comment>
<dbReference type="InterPro" id="IPR027477">
    <property type="entry name" value="Succ_DH/fumarate_Rdtase_cat_sf"/>
</dbReference>
<keyword evidence="2" id="KW-0349">Heme</keyword>
<keyword evidence="5" id="KW-0274">FAD</keyword>
<comment type="cofactor">
    <cofactor evidence="1">
        <name>FAD</name>
        <dbReference type="ChEBI" id="CHEBI:57692"/>
    </cofactor>
</comment>
<keyword evidence="10" id="KW-1185">Reference proteome</keyword>
<evidence type="ECO:0000256" key="5">
    <source>
        <dbReference type="ARBA" id="ARBA00022827"/>
    </source>
</evidence>
<dbReference type="Pfam" id="PF00173">
    <property type="entry name" value="Cyt-b5"/>
    <property type="match status" value="1"/>
</dbReference>